<feature type="active site" evidence="2">
    <location>
        <position position="211"/>
    </location>
</feature>
<reference evidence="4 5" key="1">
    <citation type="submission" date="2014-08" db="EMBL/GenBank/DDBJ databases">
        <title>Comparative genomics reveals surprising divergence of two closely related strains of uncultivated UCYN-A cyanobacteria.</title>
        <authorList>
            <person name="Bombar D."/>
            <person name="Heller P."/>
            <person name="Sanchez-Baracaldo P."/>
            <person name="Carter B.J."/>
            <person name="Zert J.P."/>
        </authorList>
    </citation>
    <scope>NUCLEOTIDE SEQUENCE [LARGE SCALE GENOMIC DNA]</scope>
</reference>
<dbReference type="EMBL" id="JPSP01000002">
    <property type="protein sequence ID" value="KFF41839.1"/>
    <property type="molecule type" value="Genomic_DNA"/>
</dbReference>
<dbReference type="GO" id="GO:0009236">
    <property type="term" value="P:cobalamin biosynthetic process"/>
    <property type="evidence" value="ECO:0007669"/>
    <property type="project" value="InterPro"/>
</dbReference>
<sequence>MSQKLILNIGWLYPNLMSTYGDRGNVICLQRRCQWRNILVNIIPLDQKVDASCFSKIDIVVGGGAQDRQQEIVMRDLKGAKAEMLKFKLDKGTPGVFTCASPQLLGHYYESASGQRINGLGLLDIVTKHSGSNISRCVGNMVFQITASPLAEEIKQMSGENPFVIGFENHGGRTYLGNVQSLGKIILGYGNNGEDGCEGVFYRHAIATYSHGPLLAKNSFITDWLIKTALKEKYQEDITLINIDDNLEKQARKTILKKLKLFSSI</sequence>
<dbReference type="UniPathway" id="UPA00219"/>
<dbReference type="GO" id="GO:0008360">
    <property type="term" value="P:regulation of cell shape"/>
    <property type="evidence" value="ECO:0007669"/>
    <property type="project" value="UniProtKB-KW"/>
</dbReference>
<dbReference type="InterPro" id="IPR029062">
    <property type="entry name" value="Class_I_gatase-like"/>
</dbReference>
<comment type="pathway">
    <text evidence="2">Cell wall biogenesis; peptidoglycan biosynthesis.</text>
</comment>
<dbReference type="InterPro" id="IPR043702">
    <property type="entry name" value="Lipid_II_synth_GatD"/>
</dbReference>
<dbReference type="STRING" id="1527444.ucyna2_00217"/>
<dbReference type="HAMAP" id="MF_02213">
    <property type="entry name" value="Lipid_II_synth_GatD"/>
    <property type="match status" value="1"/>
</dbReference>
<evidence type="ECO:0000256" key="2">
    <source>
        <dbReference type="HAMAP-Rule" id="MF_02213"/>
    </source>
</evidence>
<evidence type="ECO:0000256" key="1">
    <source>
        <dbReference type="ARBA" id="ARBA00022962"/>
    </source>
</evidence>
<dbReference type="CDD" id="cd01750">
    <property type="entry name" value="GATase1_CobQ"/>
    <property type="match status" value="1"/>
</dbReference>
<keyword evidence="2" id="KW-0961">Cell wall biogenesis/degradation</keyword>
<keyword evidence="4" id="KW-0808">Transferase</keyword>
<comment type="function">
    <text evidence="2">The lipid II isoglutaminyl synthase complex catalyzes the formation of alpha-D-isoglutamine in the cell wall lipid II stem peptide. The GatD subunit catalyzes the hydrolysis of glutamine to glutamate and ammonia. The resulting ammonia molecule is channeled to the active site of MurT.</text>
</comment>
<organism evidence="4 5">
    <name type="scientific">Candidatus Atelocyanobacterium thalassa isolate SIO64986</name>
    <dbReference type="NCBI Taxonomy" id="1527444"/>
    <lineage>
        <taxon>Bacteria</taxon>
        <taxon>Bacillati</taxon>
        <taxon>Cyanobacteriota</taxon>
        <taxon>Cyanophyceae</taxon>
        <taxon>Oscillatoriophycideae</taxon>
        <taxon>Chroococcales</taxon>
        <taxon>Aphanothecaceae</taxon>
        <taxon>Candidatus Atelocyanobacterium</taxon>
        <taxon>Candidatus Atelocyanobacterium thalassae</taxon>
    </lineage>
</organism>
<dbReference type="GO" id="GO:0009252">
    <property type="term" value="P:peptidoglycan biosynthetic process"/>
    <property type="evidence" value="ECO:0007669"/>
    <property type="project" value="UniProtKB-UniRule"/>
</dbReference>
<feature type="domain" description="CobB/CobQ-like glutamine amidotransferase" evidence="3">
    <location>
        <begin position="8"/>
        <end position="218"/>
    </location>
</feature>
<proteinExistence type="inferred from homology"/>
<feature type="active site" description="Nucleophile" evidence="2">
    <location>
        <position position="99"/>
    </location>
</feature>
<protein>
    <recommendedName>
        <fullName evidence="2">Lipid II isoglutaminyl synthase (glutamine-hydrolyzing) subunit GatD</fullName>
        <ecNumber evidence="2">6.3.5.13</ecNumber>
    </recommendedName>
    <alternativeName>
        <fullName evidence="2">Lipid II isoglutaminyl synthase glutaminase subunit</fullName>
        <ecNumber evidence="2">3.5.1.2</ecNumber>
    </alternativeName>
</protein>
<dbReference type="GO" id="GO:0140282">
    <property type="term" value="F:carbon-nitrogen ligase activity on lipid II"/>
    <property type="evidence" value="ECO:0007669"/>
    <property type="project" value="UniProtKB-UniRule"/>
</dbReference>
<dbReference type="PATRIC" id="fig|1527444.3.peg.210"/>
<evidence type="ECO:0000313" key="5">
    <source>
        <dbReference type="Proteomes" id="UP000028922"/>
    </source>
</evidence>
<keyword evidence="2" id="KW-0133">Cell shape</keyword>
<dbReference type="GO" id="GO:0071555">
    <property type="term" value="P:cell wall organization"/>
    <property type="evidence" value="ECO:0007669"/>
    <property type="project" value="UniProtKB-KW"/>
</dbReference>
<dbReference type="AlphaFoldDB" id="A0A086CI25"/>
<keyword evidence="1 2" id="KW-0315">Glutamine amidotransferase</keyword>
<dbReference type="PANTHER" id="PTHR21343">
    <property type="entry name" value="DETHIOBIOTIN SYNTHETASE"/>
    <property type="match status" value="1"/>
</dbReference>
<comment type="caution">
    <text evidence="4">The sequence shown here is derived from an EMBL/GenBank/DDBJ whole genome shotgun (WGS) entry which is preliminary data.</text>
</comment>
<dbReference type="SUPFAM" id="SSF52317">
    <property type="entry name" value="Class I glutamine amidotransferase-like"/>
    <property type="match status" value="1"/>
</dbReference>
<comment type="catalytic activity">
    <reaction evidence="2">
        <text>beta-D-GlcNAc-(1-&gt;4)-Mur2Ac(oyl-L-Ala-gamma-D-Glu-L-Lys-D-Ala-D-Ala)-di-trans,octa-cis-undecaprenyl diphosphate + L-glutamine + ATP + H2O = beta-D-GlcNAc-(1-&gt;4)-Mur2Ac(oyl-L-Ala-D-isoglutaminyl-L-Lys-D-Ala-D-Ala)-di-trans,octa-cis-undecaprenyl diphosphate + L-glutamate + ADP + phosphate + H(+)</text>
        <dbReference type="Rhea" id="RHEA:57928"/>
        <dbReference type="ChEBI" id="CHEBI:15377"/>
        <dbReference type="ChEBI" id="CHEBI:15378"/>
        <dbReference type="ChEBI" id="CHEBI:29985"/>
        <dbReference type="ChEBI" id="CHEBI:30616"/>
        <dbReference type="ChEBI" id="CHEBI:43474"/>
        <dbReference type="ChEBI" id="CHEBI:58359"/>
        <dbReference type="ChEBI" id="CHEBI:60033"/>
        <dbReference type="ChEBI" id="CHEBI:62233"/>
        <dbReference type="ChEBI" id="CHEBI:456216"/>
        <dbReference type="EC" id="6.3.5.13"/>
    </reaction>
</comment>
<dbReference type="EC" id="6.3.5.13" evidence="2"/>
<keyword evidence="2" id="KW-0573">Peptidoglycan synthesis</keyword>
<feature type="binding site" evidence="2">
    <location>
        <position position="136"/>
    </location>
    <ligand>
        <name>substrate</name>
    </ligand>
</feature>
<dbReference type="Pfam" id="PF07685">
    <property type="entry name" value="GATase_3"/>
    <property type="match status" value="1"/>
</dbReference>
<dbReference type="GO" id="GO:0004359">
    <property type="term" value="F:glutaminase activity"/>
    <property type="evidence" value="ECO:0007669"/>
    <property type="project" value="UniProtKB-UniRule"/>
</dbReference>
<keyword evidence="2" id="KW-0378">Hydrolase</keyword>
<comment type="similarity">
    <text evidence="2">Belongs to the CobB/CobQ family. GatD subfamily.</text>
</comment>
<name>A0A086CI25_9CHRO</name>
<accession>A0A086CI25</accession>
<dbReference type="GO" id="GO:0016740">
    <property type="term" value="F:transferase activity"/>
    <property type="evidence" value="ECO:0007669"/>
    <property type="project" value="UniProtKB-KW"/>
</dbReference>
<evidence type="ECO:0000313" key="4">
    <source>
        <dbReference type="EMBL" id="KFF41839.1"/>
    </source>
</evidence>
<dbReference type="InterPro" id="IPR033949">
    <property type="entry name" value="CobQ_GATase1"/>
</dbReference>
<keyword evidence="2" id="KW-0436">Ligase</keyword>
<evidence type="ECO:0000259" key="3">
    <source>
        <dbReference type="Pfam" id="PF07685"/>
    </source>
</evidence>
<dbReference type="EC" id="3.5.1.2" evidence="2"/>
<dbReference type="InterPro" id="IPR011698">
    <property type="entry name" value="GATase_3"/>
</dbReference>
<dbReference type="PANTHER" id="PTHR21343:SF9">
    <property type="entry name" value="LIPID II ISOGLUTAMINYL SYNTHASE (GLUTAMINE-HYDROLYZING) SUBUNIT GATD"/>
    <property type="match status" value="1"/>
</dbReference>
<comment type="catalytic activity">
    <reaction evidence="2">
        <text>L-glutamine + H2O = L-glutamate + NH4(+)</text>
        <dbReference type="Rhea" id="RHEA:15889"/>
        <dbReference type="ChEBI" id="CHEBI:15377"/>
        <dbReference type="ChEBI" id="CHEBI:28938"/>
        <dbReference type="ChEBI" id="CHEBI:29985"/>
        <dbReference type="ChEBI" id="CHEBI:58359"/>
        <dbReference type="EC" id="3.5.1.2"/>
    </reaction>
</comment>
<gene>
    <name evidence="2" type="primary">gatD</name>
    <name evidence="4" type="ORF">ucyna2_00217</name>
</gene>
<comment type="subunit">
    <text evidence="2">Forms a heterodimer with MurT.</text>
</comment>
<dbReference type="eggNOG" id="COG3442">
    <property type="taxonomic scope" value="Bacteria"/>
</dbReference>
<dbReference type="Proteomes" id="UP000028922">
    <property type="component" value="Unassembled WGS sequence"/>
</dbReference>